<dbReference type="Proteomes" id="UP000541033">
    <property type="component" value="Unassembled WGS sequence"/>
</dbReference>
<keyword evidence="2" id="KW-1185">Reference proteome</keyword>
<protein>
    <submittedName>
        <fullName evidence="1">Uncharacterized protein</fullName>
    </submittedName>
</protein>
<accession>A0A7X5TT42</accession>
<dbReference type="RefSeq" id="WP_167148472.1">
    <property type="nucleotide sequence ID" value="NZ_JAAMOX010000001.1"/>
</dbReference>
<gene>
    <name evidence="1" type="ORF">FHX76_000992</name>
</gene>
<comment type="caution">
    <text evidence="1">The sequence shown here is derived from an EMBL/GenBank/DDBJ whole genome shotgun (WGS) entry which is preliminary data.</text>
</comment>
<evidence type="ECO:0000313" key="1">
    <source>
        <dbReference type="EMBL" id="NIH53124.1"/>
    </source>
</evidence>
<evidence type="ECO:0000313" key="2">
    <source>
        <dbReference type="Proteomes" id="UP000541033"/>
    </source>
</evidence>
<proteinExistence type="predicted"/>
<name>A0A7X5TT42_9MICO</name>
<sequence length="257" mass="28002">MSAAASSRPLDRVGRSQYGHRISFAAPNASGGKDKVSGILRQIWRENYDNSVPGRCVAIDDDTTGKLTVYGPLPLSFVVSDLGPATVDKDTPQHHAVRPSWVPSRIESITIFWSGGPKDGTSQVITPERMRSRYFSSDPARSEKAEYVWNEKFAPADNRDFTADFWFAGWVTADEAKPAGSAATPLAAGDQYRVQFRNGPLVDDFGRFQTSITGKPLPIITLTPAETGRPLPITYSYTGFGASSSVGFRCSYSLVKP</sequence>
<reference evidence="1 2" key="1">
    <citation type="submission" date="2020-02" db="EMBL/GenBank/DDBJ databases">
        <title>Sequencing the genomes of 1000 actinobacteria strains.</title>
        <authorList>
            <person name="Klenk H.-P."/>
        </authorList>
    </citation>
    <scope>NUCLEOTIDE SEQUENCE [LARGE SCALE GENOMIC DNA]</scope>
    <source>
        <strain evidence="1 2">DSM 27960</strain>
    </source>
</reference>
<dbReference type="EMBL" id="JAAMOX010000001">
    <property type="protein sequence ID" value="NIH53124.1"/>
    <property type="molecule type" value="Genomic_DNA"/>
</dbReference>
<organism evidence="1 2">
    <name type="scientific">Lysinibacter cavernae</name>
    <dbReference type="NCBI Taxonomy" id="1640652"/>
    <lineage>
        <taxon>Bacteria</taxon>
        <taxon>Bacillati</taxon>
        <taxon>Actinomycetota</taxon>
        <taxon>Actinomycetes</taxon>
        <taxon>Micrococcales</taxon>
        <taxon>Microbacteriaceae</taxon>
        <taxon>Lysinibacter</taxon>
    </lineage>
</organism>
<dbReference type="AlphaFoldDB" id="A0A7X5TT42"/>